<evidence type="ECO:0000313" key="1">
    <source>
        <dbReference type="EMBL" id="CAH3164120.1"/>
    </source>
</evidence>
<dbReference type="Proteomes" id="UP001159427">
    <property type="component" value="Unassembled WGS sequence"/>
</dbReference>
<name>A0ABN8QL76_9CNID</name>
<gene>
    <name evidence="1" type="ORF">PEVE_00004862</name>
</gene>
<proteinExistence type="predicted"/>
<keyword evidence="2" id="KW-1185">Reference proteome</keyword>
<dbReference type="EMBL" id="CALNXI010001305">
    <property type="protein sequence ID" value="CAH3164120.1"/>
    <property type="molecule type" value="Genomic_DNA"/>
</dbReference>
<reference evidence="1 2" key="1">
    <citation type="submission" date="2022-05" db="EMBL/GenBank/DDBJ databases">
        <authorList>
            <consortium name="Genoscope - CEA"/>
            <person name="William W."/>
        </authorList>
    </citation>
    <scope>NUCLEOTIDE SEQUENCE [LARGE SCALE GENOMIC DNA]</scope>
</reference>
<sequence length="146" mass="17042">MAAMQPSDTHANFHDRSVVVLKTSGVRMRGNDVFMPMTIEMFQIKKPEMGQFKKVEITKEMTEGDVTEKLLETFPYLQNQRFYCAAAVDNRTRLDFHGDRRIWNGRLTKRLLKGNSALYIFVDEVSNRHYLVDTTLEIIKLKCSYN</sequence>
<evidence type="ECO:0000313" key="2">
    <source>
        <dbReference type="Proteomes" id="UP001159427"/>
    </source>
</evidence>
<accession>A0ABN8QL76</accession>
<comment type="caution">
    <text evidence="1">The sequence shown here is derived from an EMBL/GenBank/DDBJ whole genome shotgun (WGS) entry which is preliminary data.</text>
</comment>
<organism evidence="1 2">
    <name type="scientific">Porites evermanni</name>
    <dbReference type="NCBI Taxonomy" id="104178"/>
    <lineage>
        <taxon>Eukaryota</taxon>
        <taxon>Metazoa</taxon>
        <taxon>Cnidaria</taxon>
        <taxon>Anthozoa</taxon>
        <taxon>Hexacorallia</taxon>
        <taxon>Scleractinia</taxon>
        <taxon>Fungiina</taxon>
        <taxon>Poritidae</taxon>
        <taxon>Porites</taxon>
    </lineage>
</organism>
<protein>
    <submittedName>
        <fullName evidence="1">Uncharacterized protein</fullName>
    </submittedName>
</protein>